<evidence type="ECO:0000313" key="3">
    <source>
        <dbReference type="Proteomes" id="UP001064971"/>
    </source>
</evidence>
<name>A0ABM8AD08_9DEIO</name>
<dbReference type="RefSeq" id="WP_264777348.1">
    <property type="nucleotide sequence ID" value="NZ_AP026560.1"/>
</dbReference>
<evidence type="ECO:0000256" key="1">
    <source>
        <dbReference type="SAM" id="MobiDB-lite"/>
    </source>
</evidence>
<feature type="compositionally biased region" description="Acidic residues" evidence="1">
    <location>
        <begin position="93"/>
        <end position="104"/>
    </location>
</feature>
<reference evidence="2" key="1">
    <citation type="submission" date="2022-07" db="EMBL/GenBank/DDBJ databases">
        <title>Complete Genome Sequence of the Radioresistant Bacterium Deinococcus aetherius ST0316, Isolated from the Air Dust collected in Lower Stratosphere above Japan.</title>
        <authorList>
            <person name="Satoh K."/>
            <person name="Hagiwara K."/>
            <person name="Katsumata K."/>
            <person name="Kubo A."/>
            <person name="Yokobori S."/>
            <person name="Yamagishi A."/>
            <person name="Oono Y."/>
            <person name="Narumi I."/>
        </authorList>
    </citation>
    <scope>NUCLEOTIDE SEQUENCE</scope>
    <source>
        <strain evidence="2">ST0316</strain>
    </source>
</reference>
<sequence>MIPGTLTLRWMPGTTDRVHFDKSGRTFTVMLKDVQHVNVHSLSPLYLRGRVTLPVTPAHLSDLMGPLRQHVTPRVPGTNRAAWVDGGGRAGDEPGDGTEPEERS</sequence>
<dbReference type="Proteomes" id="UP001064971">
    <property type="component" value="Chromosome"/>
</dbReference>
<keyword evidence="3" id="KW-1185">Reference proteome</keyword>
<gene>
    <name evidence="2" type="ORF">DAETH_15620</name>
</gene>
<organism evidence="2 3">
    <name type="scientific">Deinococcus aetherius</name>
    <dbReference type="NCBI Taxonomy" id="200252"/>
    <lineage>
        <taxon>Bacteria</taxon>
        <taxon>Thermotogati</taxon>
        <taxon>Deinococcota</taxon>
        <taxon>Deinococci</taxon>
        <taxon>Deinococcales</taxon>
        <taxon>Deinococcaceae</taxon>
        <taxon>Deinococcus</taxon>
    </lineage>
</organism>
<dbReference type="EMBL" id="AP026560">
    <property type="protein sequence ID" value="BDP41593.1"/>
    <property type="molecule type" value="Genomic_DNA"/>
</dbReference>
<feature type="region of interest" description="Disordered" evidence="1">
    <location>
        <begin position="69"/>
        <end position="104"/>
    </location>
</feature>
<evidence type="ECO:0000313" key="2">
    <source>
        <dbReference type="EMBL" id="BDP41593.1"/>
    </source>
</evidence>
<proteinExistence type="predicted"/>
<protein>
    <submittedName>
        <fullName evidence="2">Uncharacterized protein</fullName>
    </submittedName>
</protein>
<accession>A0ABM8AD08</accession>